<evidence type="ECO:0000313" key="9">
    <source>
        <dbReference type="EMBL" id="JAP93970.1"/>
    </source>
</evidence>
<dbReference type="Gene3D" id="3.90.550.10">
    <property type="entry name" value="Spore Coat Polysaccharide Biosynthesis Protein SpsA, Chain A"/>
    <property type="match status" value="1"/>
</dbReference>
<name>A0A146KAW6_9EUKA</name>
<gene>
    <name evidence="9" type="ORF">TPC1_13543</name>
</gene>
<accession>A0A146KAW6</accession>
<dbReference type="InterPro" id="IPR029044">
    <property type="entry name" value="Nucleotide-diphossugar_trans"/>
</dbReference>
<evidence type="ECO:0000256" key="1">
    <source>
        <dbReference type="ARBA" id="ARBA00004514"/>
    </source>
</evidence>
<dbReference type="EMBL" id="GDID01002636">
    <property type="protein sequence ID" value="JAP93970.1"/>
    <property type="molecule type" value="Transcribed_RNA"/>
</dbReference>
<dbReference type="GO" id="GO:0005851">
    <property type="term" value="C:eukaryotic translation initiation factor 2B complex"/>
    <property type="evidence" value="ECO:0007669"/>
    <property type="project" value="TreeGrafter"/>
</dbReference>
<evidence type="ECO:0000256" key="5">
    <source>
        <dbReference type="ARBA" id="ARBA00022917"/>
    </source>
</evidence>
<dbReference type="GO" id="GO:0005829">
    <property type="term" value="C:cytosol"/>
    <property type="evidence" value="ECO:0007669"/>
    <property type="project" value="UniProtKB-SubCell"/>
</dbReference>
<evidence type="ECO:0000256" key="8">
    <source>
        <dbReference type="ARBA" id="ARBA00046432"/>
    </source>
</evidence>
<comment type="subunit">
    <text evidence="8">Component of the translation initiation factor 2B (eIF2B) complex which is a heterodecamer of two sets of five different subunits: alpha, beta, gamma, delta and epsilon. Subunits alpha, beta and delta comprise a regulatory subcomplex and subunits epsilon and gamma comprise a catalytic subcomplex. Within the complex, the hexameric regulatory complex resides at the center, with the two heterodimeric catalytic subcomplexes bound on opposite sides.</text>
</comment>
<evidence type="ECO:0000256" key="4">
    <source>
        <dbReference type="ARBA" id="ARBA00022540"/>
    </source>
</evidence>
<comment type="similarity">
    <text evidence="2">Belongs to the eIF-2B gamma/epsilon subunits family.</text>
</comment>
<keyword evidence="4" id="KW-0396">Initiation factor</keyword>
<dbReference type="Gene3D" id="2.160.10.10">
    <property type="entry name" value="Hexapeptide repeat proteins"/>
    <property type="match status" value="1"/>
</dbReference>
<dbReference type="GO" id="GO:0005085">
    <property type="term" value="F:guanyl-nucleotide exchange factor activity"/>
    <property type="evidence" value="ECO:0007669"/>
    <property type="project" value="TreeGrafter"/>
</dbReference>
<comment type="subcellular location">
    <subcellularLocation>
        <location evidence="1">Cytoplasm</location>
        <location evidence="1">Cytosol</location>
    </subcellularLocation>
</comment>
<dbReference type="InterPro" id="IPR051960">
    <property type="entry name" value="eIF2B_gamma"/>
</dbReference>
<proteinExistence type="inferred from homology"/>
<dbReference type="PANTHER" id="PTHR45989">
    <property type="entry name" value="TRANSLATION INITIATION FACTOR EIF-2B SUBUNIT GAMMA"/>
    <property type="match status" value="1"/>
</dbReference>
<evidence type="ECO:0000256" key="3">
    <source>
        <dbReference type="ARBA" id="ARBA00022490"/>
    </source>
</evidence>
<evidence type="ECO:0000256" key="2">
    <source>
        <dbReference type="ARBA" id="ARBA00007878"/>
    </source>
</evidence>
<dbReference type="PANTHER" id="PTHR45989:SF1">
    <property type="entry name" value="TRANSLATION INITIATION FACTOR EIF-2B SUBUNIT GAMMA"/>
    <property type="match status" value="1"/>
</dbReference>
<protein>
    <recommendedName>
        <fullName evidence="6">Translation initiation factor eIF2B subunit gamma</fullName>
    </recommendedName>
    <alternativeName>
        <fullName evidence="7">eIF2B GDP-GTP exchange factor subunit gamma</fullName>
    </alternativeName>
</protein>
<dbReference type="AlphaFoldDB" id="A0A146KAW6"/>
<evidence type="ECO:0000256" key="6">
    <source>
        <dbReference type="ARBA" id="ARBA00044196"/>
    </source>
</evidence>
<feature type="non-terminal residue" evidence="9">
    <location>
        <position position="1"/>
    </location>
</feature>
<evidence type="ECO:0000256" key="7">
    <source>
        <dbReference type="ARBA" id="ARBA00044229"/>
    </source>
</evidence>
<reference evidence="9" key="1">
    <citation type="submission" date="2015-07" db="EMBL/GenBank/DDBJ databases">
        <title>Adaptation to a free-living lifestyle via gene acquisitions in the diplomonad Trepomonas sp. PC1.</title>
        <authorList>
            <person name="Xu F."/>
            <person name="Jerlstrom-Hultqvist J."/>
            <person name="Kolisko M."/>
            <person name="Simpson A.G.B."/>
            <person name="Roger A.J."/>
            <person name="Svard S.G."/>
            <person name="Andersson J.O."/>
        </authorList>
    </citation>
    <scope>NUCLEOTIDE SEQUENCE</scope>
    <source>
        <strain evidence="9">PC1</strain>
    </source>
</reference>
<organism evidence="9">
    <name type="scientific">Trepomonas sp. PC1</name>
    <dbReference type="NCBI Taxonomy" id="1076344"/>
    <lineage>
        <taxon>Eukaryota</taxon>
        <taxon>Metamonada</taxon>
        <taxon>Diplomonadida</taxon>
        <taxon>Hexamitidae</taxon>
        <taxon>Hexamitinae</taxon>
        <taxon>Trepomonas</taxon>
    </lineage>
</organism>
<keyword evidence="3" id="KW-0963">Cytoplasm</keyword>
<dbReference type="GO" id="GO:0002183">
    <property type="term" value="P:cytoplasmic translational initiation"/>
    <property type="evidence" value="ECO:0007669"/>
    <property type="project" value="TreeGrafter"/>
</dbReference>
<dbReference type="GO" id="GO:0003743">
    <property type="term" value="F:translation initiation factor activity"/>
    <property type="evidence" value="ECO:0007669"/>
    <property type="project" value="UniProtKB-KW"/>
</dbReference>
<keyword evidence="5" id="KW-0648">Protein biosynthesis</keyword>
<sequence length="646" mass="75172">ITIDLEETTTELYDIIKKPPCFMLLDSTPLLVHTLYHLCHFGFSKFTLIANEKFRSEVDSFVDMIMSWKQGCANTGLSSCDFVCDYYDETRSALQTIAELVDGQVIKAQNIIMLSSNTYFDFIPSVILDSHRITDSTMTIIHGCPQQKQKPTENGCIQFQKRLKLPFEEEDYIYKVNQVTFYDKLSAEKMSDIESEQIQFPVNCVEDVVQSYPQRPCGIVVATELFSYLNQNYQLIKHGSDDEETNEHQFIREFNEFELELYTDFIQFMVEQQQLPDSCKHARLQNYLSFAHERANKQNLSFKSDYLWEQARPEYKENMKIEEVLQFFAEPMLDDVDVMLATQQARKIFVTSFQPDEPMEIASEFSYLQKKLSTFFQNNAVMIRNYEKTQSNLSSMMENTSYRAGDIGKVCSNVLNSNRHEYTKISARVSRGMKKQFSFRSMGDLDLKMNEKLSLELFNGGLFVLETRQQFIDLSMKVKNFKFMRLHKMPSLAVKFQLINYYFWMDLFYLEDDQFGEKEKFANQILNNQLWISNLNTLKNVNVSGITCSCIHTQQLPNSIEGIVENCIIAQSCQIGKDVKLKDCVVLNGVVLWGDLQFENCIFGSSVFIDQKSGKGVYKNCSFRFKYQNVADQNLKCDNMVYEQIE</sequence>